<dbReference type="OrthoDB" id="2511178at2759"/>
<feature type="compositionally biased region" description="Low complexity" evidence="1">
    <location>
        <begin position="151"/>
        <end position="180"/>
    </location>
</feature>
<reference evidence="2 3" key="1">
    <citation type="submission" date="2019-05" db="EMBL/GenBank/DDBJ databases">
        <title>Emergence of the Ug99 lineage of the wheat stem rust pathogen through somatic hybridization.</title>
        <authorList>
            <person name="Li F."/>
            <person name="Upadhyaya N.M."/>
            <person name="Sperschneider J."/>
            <person name="Matny O."/>
            <person name="Nguyen-Phuc H."/>
            <person name="Mago R."/>
            <person name="Raley C."/>
            <person name="Miller M.E."/>
            <person name="Silverstein K.A.T."/>
            <person name="Henningsen E."/>
            <person name="Hirsch C.D."/>
            <person name="Visser B."/>
            <person name="Pretorius Z.A."/>
            <person name="Steffenson B.J."/>
            <person name="Schwessinger B."/>
            <person name="Dodds P.N."/>
            <person name="Figueroa M."/>
        </authorList>
    </citation>
    <scope>NUCLEOTIDE SEQUENCE [LARGE SCALE GENOMIC DNA]</scope>
    <source>
        <strain evidence="2">21-0</strain>
    </source>
</reference>
<keyword evidence="3" id="KW-1185">Reference proteome</keyword>
<comment type="caution">
    <text evidence="2">The sequence shown here is derived from an EMBL/GenBank/DDBJ whole genome shotgun (WGS) entry which is preliminary data.</text>
</comment>
<feature type="compositionally biased region" description="Low complexity" evidence="1">
    <location>
        <begin position="76"/>
        <end position="91"/>
    </location>
</feature>
<evidence type="ECO:0000313" key="2">
    <source>
        <dbReference type="EMBL" id="KAA1109081.1"/>
    </source>
</evidence>
<dbReference type="EMBL" id="VSWC01000028">
    <property type="protein sequence ID" value="KAA1109081.1"/>
    <property type="molecule type" value="Genomic_DNA"/>
</dbReference>
<feature type="region of interest" description="Disordered" evidence="1">
    <location>
        <begin position="436"/>
        <end position="565"/>
    </location>
</feature>
<feature type="compositionally biased region" description="Polar residues" evidence="1">
    <location>
        <begin position="226"/>
        <end position="242"/>
    </location>
</feature>
<sequence>MDFSAKLTPKDSKFAFFRIFKVFRLTLNQNHQQTNQPRYRLALNLSKGFQLPVSPPRGRARTLTTRKNIIPDSPKDTSPLSSSPLSTIPPDDLIENQARLLPRDGNLIGSKAWTPISTTSDQSRKNKKKKSSENPTPRPKLAVEKVKTKSNRASNTASSASLSQKRTANPTENSSPVNENESSKRKNNSESNKSSSTKRLTHRTTTVSDTSNRTQPKASIPRMAETSHTSSNSDTASAQQPRTGFESLESSLPPINEDTLLRPQAQWPAQDQGVSPALINSRAASIALESNRSTPVPHPIEREQMPFLSNYTDRPPHPRPFMTTSLANQMEDVRRTTTPSQAPSPFIQTRPQEQEHTEIVVDNADLDMWLNLFNNQFFMFARAQETSNVRDMRFILTQAAETQDRILEIVGREETIRLSENWHPREELALLEESLMQTTDQSAARHQTHATSLTGTQQSSNLTVAHHPQNPLPLPTPTPEPEMARRRHQEITYPGHTQNSRHSHPPPPPPPPPTQPPPAFTQQGGNQMAHHHPYQQNGGHNRRHQPRYHQQVQHHAEHQWPQHPQEDWRGYERNWRAPRDQTTRVIEIGDFLMRAERVAGRIYRWRGRGQGRPRQQGGPHRGPQ</sequence>
<feature type="region of interest" description="Disordered" evidence="1">
    <location>
        <begin position="50"/>
        <end position="91"/>
    </location>
</feature>
<feature type="region of interest" description="Disordered" evidence="1">
    <location>
        <begin position="105"/>
        <end position="256"/>
    </location>
</feature>
<protein>
    <submittedName>
        <fullName evidence="2">Uncharacterized protein</fullName>
    </submittedName>
</protein>
<feature type="compositionally biased region" description="Pro residues" evidence="1">
    <location>
        <begin position="470"/>
        <end position="480"/>
    </location>
</feature>
<dbReference type="Proteomes" id="UP000324748">
    <property type="component" value="Unassembled WGS sequence"/>
</dbReference>
<name>A0A5B0Q7F8_PUCGR</name>
<evidence type="ECO:0000313" key="3">
    <source>
        <dbReference type="Proteomes" id="UP000324748"/>
    </source>
</evidence>
<evidence type="ECO:0000256" key="1">
    <source>
        <dbReference type="SAM" id="MobiDB-lite"/>
    </source>
</evidence>
<feature type="region of interest" description="Disordered" evidence="1">
    <location>
        <begin position="604"/>
        <end position="624"/>
    </location>
</feature>
<feature type="compositionally biased region" description="Basic and acidic residues" evidence="1">
    <location>
        <begin position="554"/>
        <end position="565"/>
    </location>
</feature>
<proteinExistence type="predicted"/>
<accession>A0A5B0Q7F8</accession>
<organism evidence="2 3">
    <name type="scientific">Puccinia graminis f. sp. tritici</name>
    <dbReference type="NCBI Taxonomy" id="56615"/>
    <lineage>
        <taxon>Eukaryota</taxon>
        <taxon>Fungi</taxon>
        <taxon>Dikarya</taxon>
        <taxon>Basidiomycota</taxon>
        <taxon>Pucciniomycotina</taxon>
        <taxon>Pucciniomycetes</taxon>
        <taxon>Pucciniales</taxon>
        <taxon>Pucciniaceae</taxon>
        <taxon>Puccinia</taxon>
    </lineage>
</organism>
<feature type="compositionally biased region" description="Pro residues" evidence="1">
    <location>
        <begin position="505"/>
        <end position="519"/>
    </location>
</feature>
<gene>
    <name evidence="2" type="ORF">PGT21_032739</name>
</gene>
<feature type="compositionally biased region" description="Polar residues" evidence="1">
    <location>
        <begin position="203"/>
        <end position="217"/>
    </location>
</feature>
<feature type="compositionally biased region" description="Polar residues" evidence="1">
    <location>
        <begin position="436"/>
        <end position="463"/>
    </location>
</feature>
<dbReference type="AlphaFoldDB" id="A0A5B0Q7F8"/>